<feature type="transmembrane region" description="Helical" evidence="15">
    <location>
        <begin position="115"/>
        <end position="136"/>
    </location>
</feature>
<evidence type="ECO:0000256" key="2">
    <source>
        <dbReference type="ARBA" id="ARBA00008224"/>
    </source>
</evidence>
<evidence type="ECO:0000256" key="9">
    <source>
        <dbReference type="ARBA" id="ARBA00022723"/>
    </source>
</evidence>
<name>A0A2N0I292_9SPHN</name>
<evidence type="ECO:0000256" key="3">
    <source>
        <dbReference type="ARBA" id="ARBA00017053"/>
    </source>
</evidence>
<protein>
    <recommendedName>
        <fullName evidence="3">Mercuric transport protein MerT</fullName>
    </recommendedName>
    <alternativeName>
        <fullName evidence="13">Mercury ion transport protein</fullName>
    </alternativeName>
</protein>
<keyword evidence="12 15" id="KW-0472">Membrane</keyword>
<sequence length="140" mass="14938">MRPLSPAKGLLLSVMAEFIGRRILLSESKDGRGVLALGGLAAILASTCCLGPLILVALGFSGAWIGNLTILEPYRPLFIGAALVAMVFAYRRIFRPTRACEPGDICAVPKVGTTCRVIFWAVAALVLVALAFPYVLPVFY</sequence>
<evidence type="ECO:0000256" key="13">
    <source>
        <dbReference type="ARBA" id="ARBA00030934"/>
    </source>
</evidence>
<proteinExistence type="inferred from homology"/>
<dbReference type="Proteomes" id="UP000232587">
    <property type="component" value="Unassembled WGS sequence"/>
</dbReference>
<evidence type="ECO:0000313" key="16">
    <source>
        <dbReference type="EMBL" id="PKB25292.1"/>
    </source>
</evidence>
<evidence type="ECO:0000256" key="4">
    <source>
        <dbReference type="ARBA" id="ARBA00022448"/>
    </source>
</evidence>
<evidence type="ECO:0000256" key="14">
    <source>
        <dbReference type="ARBA" id="ARBA00045720"/>
    </source>
</evidence>
<evidence type="ECO:0000256" key="1">
    <source>
        <dbReference type="ARBA" id="ARBA00004429"/>
    </source>
</evidence>
<evidence type="ECO:0000256" key="10">
    <source>
        <dbReference type="ARBA" id="ARBA00022914"/>
    </source>
</evidence>
<keyword evidence="10" id="KW-0476">Mercury</keyword>
<dbReference type="GO" id="GO:0046872">
    <property type="term" value="F:metal ion binding"/>
    <property type="evidence" value="ECO:0007669"/>
    <property type="project" value="UniProtKB-KW"/>
</dbReference>
<evidence type="ECO:0000256" key="8">
    <source>
        <dbReference type="ARBA" id="ARBA00022692"/>
    </source>
</evidence>
<comment type="caution">
    <text evidence="16">The sequence shown here is derived from an EMBL/GenBank/DDBJ whole genome shotgun (WGS) entry which is preliminary data.</text>
</comment>
<keyword evidence="6" id="KW-1003">Cell membrane</keyword>
<dbReference type="Pfam" id="PF02411">
    <property type="entry name" value="MerT"/>
    <property type="match status" value="1"/>
</dbReference>
<gene>
    <name evidence="16" type="ORF">B0I00_0486</name>
</gene>
<dbReference type="EMBL" id="PHUF01000002">
    <property type="protein sequence ID" value="PKB25292.1"/>
    <property type="molecule type" value="Genomic_DNA"/>
</dbReference>
<comment type="subcellular location">
    <subcellularLocation>
        <location evidence="1">Cell inner membrane</location>
        <topology evidence="1">Multi-pass membrane protein</topology>
    </subcellularLocation>
</comment>
<accession>A0A2N0I292</accession>
<dbReference type="AlphaFoldDB" id="A0A2N0I292"/>
<dbReference type="NCBIfam" id="NF010314">
    <property type="entry name" value="PRK13751.2"/>
    <property type="match status" value="1"/>
</dbReference>
<dbReference type="Gene3D" id="1.10.287.910">
    <property type="entry name" value="bacterial mercury transporter, merf"/>
    <property type="match status" value="1"/>
</dbReference>
<keyword evidence="8 15" id="KW-0812">Transmembrane</keyword>
<evidence type="ECO:0000256" key="5">
    <source>
        <dbReference type="ARBA" id="ARBA00022466"/>
    </source>
</evidence>
<keyword evidence="17" id="KW-1185">Reference proteome</keyword>
<feature type="transmembrane region" description="Helical" evidence="15">
    <location>
        <begin position="36"/>
        <end position="65"/>
    </location>
</feature>
<keyword evidence="11 15" id="KW-1133">Transmembrane helix</keyword>
<evidence type="ECO:0000256" key="15">
    <source>
        <dbReference type="SAM" id="Phobius"/>
    </source>
</evidence>
<keyword evidence="7" id="KW-0997">Cell inner membrane</keyword>
<evidence type="ECO:0000313" key="17">
    <source>
        <dbReference type="Proteomes" id="UP000232587"/>
    </source>
</evidence>
<comment type="similarity">
    <text evidence="2">Belongs to the MerT family.</text>
</comment>
<evidence type="ECO:0000256" key="7">
    <source>
        <dbReference type="ARBA" id="ARBA00022519"/>
    </source>
</evidence>
<keyword evidence="5" id="KW-0475">Mercuric resistance</keyword>
<keyword evidence="4" id="KW-0813">Transport</keyword>
<keyword evidence="9" id="KW-0479">Metal-binding</keyword>
<dbReference type="GO" id="GO:0005886">
    <property type="term" value="C:plasma membrane"/>
    <property type="evidence" value="ECO:0007669"/>
    <property type="project" value="UniProtKB-SubCell"/>
</dbReference>
<reference evidence="16 17" key="1">
    <citation type="submission" date="2017-11" db="EMBL/GenBank/DDBJ databases">
        <title>Genomic Encyclopedia of Type Strains, Phase III (KMG-III): the genomes of soil and plant-associated and newly described type strains.</title>
        <authorList>
            <person name="Whitman W."/>
        </authorList>
    </citation>
    <scope>NUCLEOTIDE SEQUENCE [LARGE SCALE GENOMIC DNA]</scope>
    <source>
        <strain evidence="16 17">CGMCC 1.12274</strain>
    </source>
</reference>
<evidence type="ECO:0000256" key="12">
    <source>
        <dbReference type="ARBA" id="ARBA00023136"/>
    </source>
</evidence>
<dbReference type="GO" id="GO:0015097">
    <property type="term" value="F:mercury ion transmembrane transporter activity"/>
    <property type="evidence" value="ECO:0007669"/>
    <property type="project" value="InterPro"/>
</dbReference>
<feature type="transmembrane region" description="Helical" evidence="15">
    <location>
        <begin position="77"/>
        <end position="94"/>
    </location>
</feature>
<evidence type="ECO:0000256" key="6">
    <source>
        <dbReference type="ARBA" id="ARBA00022475"/>
    </source>
</evidence>
<evidence type="ECO:0000256" key="11">
    <source>
        <dbReference type="ARBA" id="ARBA00022989"/>
    </source>
</evidence>
<dbReference type="InterPro" id="IPR003457">
    <property type="entry name" value="Transprt_MerT"/>
</dbReference>
<comment type="function">
    <text evidence="14">Involved in mercury resistance. Probably transfers a mercuric ion from the periplasmic Hg(2+)-binding protein MerP to the cytoplasmic mercuric reductase MerA.</text>
</comment>
<organism evidence="16 17">
    <name type="scientific">Novosphingobium kunmingense</name>
    <dbReference type="NCBI Taxonomy" id="1211806"/>
    <lineage>
        <taxon>Bacteria</taxon>
        <taxon>Pseudomonadati</taxon>
        <taxon>Pseudomonadota</taxon>
        <taxon>Alphaproteobacteria</taxon>
        <taxon>Sphingomonadales</taxon>
        <taxon>Sphingomonadaceae</taxon>
        <taxon>Novosphingobium</taxon>
    </lineage>
</organism>